<reference evidence="1" key="1">
    <citation type="journal article" date="2015" name="Nature">
        <title>Complex archaea that bridge the gap between prokaryotes and eukaryotes.</title>
        <authorList>
            <person name="Spang A."/>
            <person name="Saw J.H."/>
            <person name="Jorgensen S.L."/>
            <person name="Zaremba-Niedzwiedzka K."/>
            <person name="Martijn J."/>
            <person name="Lind A.E."/>
            <person name="van Eijk R."/>
            <person name="Schleper C."/>
            <person name="Guy L."/>
            <person name="Ettema T.J."/>
        </authorList>
    </citation>
    <scope>NUCLEOTIDE SEQUENCE</scope>
</reference>
<name>A0A0F8Y9X8_9ZZZZ</name>
<accession>A0A0F8Y9X8</accession>
<organism evidence="1">
    <name type="scientific">marine sediment metagenome</name>
    <dbReference type="NCBI Taxonomy" id="412755"/>
    <lineage>
        <taxon>unclassified sequences</taxon>
        <taxon>metagenomes</taxon>
        <taxon>ecological metagenomes</taxon>
    </lineage>
</organism>
<sequence>MAFPDGFTYVEGPYNIRWSTISSVATFRIRNPVVMEDVARTLNEADSGSTAIYGIAMSNAADSIGGPLAGKIPVMVPTEQTVFATKVQTGVAAAVLELGTTFDLEKSGNFFRIDSDNNSTASSRVVLVERGTSGSALDSADSSVFVQFLKDAIFPFGSNASLRLQD</sequence>
<protein>
    <submittedName>
        <fullName evidence="1">Uncharacterized protein</fullName>
    </submittedName>
</protein>
<proteinExistence type="predicted"/>
<gene>
    <name evidence="1" type="ORF">LCGC14_2845630</name>
</gene>
<evidence type="ECO:0000313" key="1">
    <source>
        <dbReference type="EMBL" id="KKK78232.1"/>
    </source>
</evidence>
<dbReference type="AlphaFoldDB" id="A0A0F8Y9X8"/>
<comment type="caution">
    <text evidence="1">The sequence shown here is derived from an EMBL/GenBank/DDBJ whole genome shotgun (WGS) entry which is preliminary data.</text>
</comment>
<dbReference type="EMBL" id="LAZR01054586">
    <property type="protein sequence ID" value="KKK78232.1"/>
    <property type="molecule type" value="Genomic_DNA"/>
</dbReference>